<protein>
    <submittedName>
        <fullName evidence="1">Uncharacterized protein</fullName>
    </submittedName>
</protein>
<proteinExistence type="predicted"/>
<reference evidence="2" key="1">
    <citation type="journal article" date="2013" name="Nat. Genet.">
        <title>The duck genome and transcriptome provide insight into an avian influenza virus reservoir species.</title>
        <authorList>
            <person name="Huang Y."/>
            <person name="Li Y."/>
            <person name="Burt D.W."/>
            <person name="Chen H."/>
            <person name="Zhang Y."/>
            <person name="Qian W."/>
            <person name="Kim H."/>
            <person name="Gan S."/>
            <person name="Zhao Y."/>
            <person name="Li J."/>
            <person name="Yi K."/>
            <person name="Feng H."/>
            <person name="Zhu P."/>
            <person name="Li B."/>
            <person name="Liu Q."/>
            <person name="Fairley S."/>
            <person name="Magor K.E."/>
            <person name="Du Z."/>
            <person name="Hu X."/>
            <person name="Goodman L."/>
            <person name="Tafer H."/>
            <person name="Vignal A."/>
            <person name="Lee T."/>
            <person name="Kim K.W."/>
            <person name="Sheng Z."/>
            <person name="An Y."/>
            <person name="Searle S."/>
            <person name="Herrero J."/>
            <person name="Groenen M.A."/>
            <person name="Crooijmans R.P."/>
            <person name="Faraut T."/>
            <person name="Cai Q."/>
            <person name="Webster R.G."/>
            <person name="Aldridge J.R."/>
            <person name="Warren W.C."/>
            <person name="Bartschat S."/>
            <person name="Kehr S."/>
            <person name="Marz M."/>
            <person name="Stadler P.F."/>
            <person name="Smith J."/>
            <person name="Kraus R.H."/>
            <person name="Zhao Y."/>
            <person name="Ren L."/>
            <person name="Fei J."/>
            <person name="Morisson M."/>
            <person name="Kaiser P."/>
            <person name="Griffin D.K."/>
            <person name="Rao M."/>
            <person name="Pitel F."/>
            <person name="Wang J."/>
            <person name="Li N."/>
        </authorList>
    </citation>
    <scope>NUCLEOTIDE SEQUENCE [LARGE SCALE GENOMIC DNA]</scope>
</reference>
<evidence type="ECO:0000313" key="1">
    <source>
        <dbReference type="EMBL" id="EOB08259.1"/>
    </source>
</evidence>
<organism evidence="1 2">
    <name type="scientific">Anas platyrhynchos</name>
    <name type="common">Mallard</name>
    <name type="synonym">Anas boschas</name>
    <dbReference type="NCBI Taxonomy" id="8839"/>
    <lineage>
        <taxon>Eukaryota</taxon>
        <taxon>Metazoa</taxon>
        <taxon>Chordata</taxon>
        <taxon>Craniata</taxon>
        <taxon>Vertebrata</taxon>
        <taxon>Euteleostomi</taxon>
        <taxon>Archelosauria</taxon>
        <taxon>Archosauria</taxon>
        <taxon>Dinosauria</taxon>
        <taxon>Saurischia</taxon>
        <taxon>Theropoda</taxon>
        <taxon>Coelurosauria</taxon>
        <taxon>Aves</taxon>
        <taxon>Neognathae</taxon>
        <taxon>Galloanserae</taxon>
        <taxon>Anseriformes</taxon>
        <taxon>Anatidae</taxon>
        <taxon>Anatinae</taxon>
        <taxon>Anas</taxon>
    </lineage>
</organism>
<keyword evidence="2" id="KW-1185">Reference proteome</keyword>
<dbReference type="Proteomes" id="UP000296049">
    <property type="component" value="Unassembled WGS sequence"/>
</dbReference>
<dbReference type="AlphaFoldDB" id="R0LRA8"/>
<evidence type="ECO:0000313" key="2">
    <source>
        <dbReference type="Proteomes" id="UP000296049"/>
    </source>
</evidence>
<accession>R0LRA8</accession>
<dbReference type="EMBL" id="KB742461">
    <property type="protein sequence ID" value="EOB08259.1"/>
    <property type="molecule type" value="Genomic_DNA"/>
</dbReference>
<name>R0LRA8_ANAPL</name>
<gene>
    <name evidence="1" type="ORF">Anapl_18047</name>
</gene>
<sequence>MRCLCMSARPADSTPNYSLVNIRRLRNYIFASIVSAHPNESFWIIGSVVSLANLDCATVEERFHDVVKINEMGIKAVDEAGAVDALEIQEQQFLSR</sequence>